<keyword evidence="1 3" id="KW-0238">DNA-binding</keyword>
<dbReference type="PROSITE" id="PS50943">
    <property type="entry name" value="HTH_CROC1"/>
    <property type="match status" value="1"/>
</dbReference>
<accession>A0A3M4MT88</accession>
<dbReference type="Proteomes" id="UP000279057">
    <property type="component" value="Unassembled WGS sequence"/>
</dbReference>
<dbReference type="EMBL" id="RBOM01000332">
    <property type="protein sequence ID" value="RMM58132.1"/>
    <property type="molecule type" value="Genomic_DNA"/>
</dbReference>
<dbReference type="PANTHER" id="PTHR46558:SF4">
    <property type="entry name" value="DNA-BIDING PHAGE PROTEIN"/>
    <property type="match status" value="1"/>
</dbReference>
<dbReference type="RefSeq" id="WP_116818349.1">
    <property type="nucleotide sequence ID" value="NZ_RBOM01000332.1"/>
</dbReference>
<dbReference type="InterPro" id="IPR010982">
    <property type="entry name" value="Lambda_DNA-bd_dom_sf"/>
</dbReference>
<dbReference type="Gene3D" id="1.10.260.40">
    <property type="entry name" value="lambda repressor-like DNA-binding domains"/>
    <property type="match status" value="1"/>
</dbReference>
<protein>
    <submittedName>
        <fullName evidence="3">Prophage PSPPH05, DNA-binding protein</fullName>
    </submittedName>
</protein>
<dbReference type="PANTHER" id="PTHR46558">
    <property type="entry name" value="TRACRIPTIONAL REGULATORY PROTEIN-RELATED-RELATED"/>
    <property type="match status" value="1"/>
</dbReference>
<name>A0A3M4MT88_PSESG</name>
<evidence type="ECO:0000313" key="4">
    <source>
        <dbReference type="Proteomes" id="UP000279057"/>
    </source>
</evidence>
<evidence type="ECO:0000256" key="1">
    <source>
        <dbReference type="ARBA" id="ARBA00023125"/>
    </source>
</evidence>
<feature type="domain" description="HTH cro/C1-type" evidence="2">
    <location>
        <begin position="17"/>
        <end position="71"/>
    </location>
</feature>
<dbReference type="SMART" id="SM00530">
    <property type="entry name" value="HTH_XRE"/>
    <property type="match status" value="1"/>
</dbReference>
<organism evidence="3 4">
    <name type="scientific">Pseudomonas savastanoi pv. glycinea</name>
    <name type="common">Pseudomonas syringae pv. glycinea</name>
    <dbReference type="NCBI Taxonomy" id="318"/>
    <lineage>
        <taxon>Bacteria</taxon>
        <taxon>Pseudomonadati</taxon>
        <taxon>Pseudomonadota</taxon>
        <taxon>Gammaproteobacteria</taxon>
        <taxon>Pseudomonadales</taxon>
        <taxon>Pseudomonadaceae</taxon>
        <taxon>Pseudomonas</taxon>
    </lineage>
</organism>
<comment type="caution">
    <text evidence="3">The sequence shown here is derived from an EMBL/GenBank/DDBJ whole genome shotgun (WGS) entry which is preliminary data.</text>
</comment>
<dbReference type="GO" id="GO:0003677">
    <property type="term" value="F:DNA binding"/>
    <property type="evidence" value="ECO:0007669"/>
    <property type="project" value="UniProtKB-KW"/>
</dbReference>
<evidence type="ECO:0000259" key="2">
    <source>
        <dbReference type="PROSITE" id="PS50943"/>
    </source>
</evidence>
<dbReference type="AlphaFoldDB" id="A0A3M4MT88"/>
<dbReference type="InterPro" id="IPR001387">
    <property type="entry name" value="Cro/C1-type_HTH"/>
</dbReference>
<dbReference type="SUPFAM" id="SSF47413">
    <property type="entry name" value="lambda repressor-like DNA-binding domains"/>
    <property type="match status" value="1"/>
</dbReference>
<dbReference type="CDD" id="cd00093">
    <property type="entry name" value="HTH_XRE"/>
    <property type="match status" value="1"/>
</dbReference>
<reference evidence="3 4" key="1">
    <citation type="submission" date="2018-08" db="EMBL/GenBank/DDBJ databases">
        <title>Recombination of ecologically and evolutionarily significant loci maintains genetic cohesion in the Pseudomonas syringae species complex.</title>
        <authorList>
            <person name="Dillon M."/>
            <person name="Thakur S."/>
            <person name="Almeida R.N.D."/>
            <person name="Weir B.S."/>
            <person name="Guttman D.S."/>
        </authorList>
    </citation>
    <scope>NUCLEOTIDE SEQUENCE [LARGE SCALE GENOMIC DNA]</scope>
    <source>
        <strain evidence="3 4">ICMP 4332</strain>
    </source>
</reference>
<evidence type="ECO:0000313" key="3">
    <source>
        <dbReference type="EMBL" id="RMM58132.1"/>
    </source>
</evidence>
<sequence>MGNYDMSGIPMSIGENLKAKRETAGLSQKALAGLIDTAVNTYIGWEHDKNPPPADKVAAIARCLGCSTDELIFERSERSVSEDMRALFRRMEQLPENMQSQARAVIRGLVLSLEEEAARQENDVA</sequence>
<dbReference type="Pfam" id="PF01381">
    <property type="entry name" value="HTH_3"/>
    <property type="match status" value="1"/>
</dbReference>
<gene>
    <name evidence="3" type="ORF">ALQ74_02480</name>
</gene>
<proteinExistence type="predicted"/>